<evidence type="ECO:0000313" key="4">
    <source>
        <dbReference type="EMBL" id="KAF9882228.1"/>
    </source>
</evidence>
<dbReference type="GeneID" id="62156058"/>
<feature type="region of interest" description="Disordered" evidence="2">
    <location>
        <begin position="1"/>
        <end position="20"/>
    </location>
</feature>
<keyword evidence="3" id="KW-1133">Transmembrane helix</keyword>
<dbReference type="Pfam" id="PF01544">
    <property type="entry name" value="CorA"/>
    <property type="match status" value="1"/>
</dbReference>
<keyword evidence="3" id="KW-0472">Membrane</keyword>
<sequence length="1399" mass="158960">MATPKLSKPPDPIAQAAETGRSRRSYYSFGNEGITATVGTSGRLMQISRYIPGKKTGFCVSDPDMPQPYYVWWRLDTLLSQARDISSKAGIGPCMDSLCSWDFPAKEDVVNDRWPTFSRTSKNGIPFKLRYVASGSTVYQEFEFDYSDEKSEGKPLPSLSVKPDVLIRELDFVDNDNKFNRNLNEGEAYAYETHVYGNRISREHKIGNEKIVFGIQVLNEQASVDFMESEDPLEPVAHPESVETSESPEPTGFVESTEPAAYAESSASDESAQSVKSTHQGPTYSIHWSSATEESALENGSKGKVLKIVLAYTLEAVSDDESGRLPPPSWSSYSEAKNLFETFETHPLVDDPSLDFFMRRNLEHILSVCSIPVTETKGDEIPAIALTCGDVDGHRVASAASFYAFQFLLLALRHFRFQHESLPCSCGKTPSTTVGGPYICVMKRRIERVCKGHIKWLFQEVNPSGKLFCPNYWINGEEITGWQQNEYLPQKSLVDAPFQFIKAGDFYELIGEKMPNVEAQAMRLALKAWVDDLDSINKLGLYAFPCYEEDTDREPTQTFYLTDHALIWQALKSAENIRLASKIKSQKDKSYSSHKLQQNILKRFTTENPMSKQRMIAAKRSPAQTRFLFRAKDAALFRAMELGLFKAPGASVEKGDLQSSIDVWNNTINCQQHHEENDDADWDDPRRFALAIIMAQYKKPMNLRPRAEMLEHAISVLLRSSSANGSFSGKLAKHEPAIYESERLRDNHWGTTFEVPYILWKYYCARPEDERQAVEAKTVHDRLESMSHTMTQICTLLGDLAEGQTGSKGHKRRHGYWMKHNLPFNNMVDEENIIELQDEWLYNEPAFFSPAPVIQAEPNVSGEASNDHRASIENFRLRNTHSTVVPMRTSNQFVGLMIDVPKRKPLKKKRSEEEGTSIITITTDQGVLDLTRNVRRDKKKSKKRFWAFVSASPSSNQACIETVPSGEEKEAKEIETFVSRHETYDNFFTEVTAAILNTWTTEFHLSFYSLVQVKKERSQRTGDMGESRDIPFPTQKIAMGFRFEGDFFDRYWTCRFLEADPEKSKSSKEETVGRMRSMLGQAGKEEWVDLQYGLVSTVKTGPWQQRRVLELKLFEAVVERMNESAKGILDEAKEIFEGKRDNLEKRLKLLNETQENSNPARKVNTPTEADGQSNLSIDYRSFLVTSRQLQKFQNTLQAVEGDFSENNAKIELWLKREKDRQAERPRWTFNDESRYRVIIHKLLVKNDRNIQELRRKHAKISGLIESITKELELVRSNLEIMRSDQDQERSNLDQRRAEDIKLFTYVTAFFLPLGFATGVFSMSEAPEVQTLGNMIATAVGGLVFTALLLLAAKSIHIKDLMRLLRSTNSGFGGKQSKLASTINSKVSQTVLGSRASTSS</sequence>
<name>A0A9P6IG75_9PEZI</name>
<dbReference type="EMBL" id="JAATWM020000001">
    <property type="protein sequence ID" value="KAF9882228.1"/>
    <property type="molecule type" value="Genomic_DNA"/>
</dbReference>
<dbReference type="Gene3D" id="1.20.58.340">
    <property type="entry name" value="Magnesium transport protein CorA, transmembrane region"/>
    <property type="match status" value="1"/>
</dbReference>
<proteinExistence type="predicted"/>
<feature type="region of interest" description="Disordered" evidence="2">
    <location>
        <begin position="228"/>
        <end position="283"/>
    </location>
</feature>
<keyword evidence="5" id="KW-1185">Reference proteome</keyword>
<keyword evidence="3" id="KW-0812">Transmembrane</keyword>
<dbReference type="Proteomes" id="UP000781932">
    <property type="component" value="Unassembled WGS sequence"/>
</dbReference>
<feature type="transmembrane region" description="Helical" evidence="3">
    <location>
        <begin position="1334"/>
        <end position="1352"/>
    </location>
</feature>
<evidence type="ECO:0000256" key="1">
    <source>
        <dbReference type="SAM" id="Coils"/>
    </source>
</evidence>
<dbReference type="GO" id="GO:0046873">
    <property type="term" value="F:metal ion transmembrane transporter activity"/>
    <property type="evidence" value="ECO:0007669"/>
    <property type="project" value="InterPro"/>
</dbReference>
<reference evidence="4" key="2">
    <citation type="submission" date="2020-11" db="EMBL/GenBank/DDBJ databases">
        <title>Whole genome sequencing of Colletotrichum sp.</title>
        <authorList>
            <person name="Li H."/>
        </authorList>
    </citation>
    <scope>NUCLEOTIDE SEQUENCE</scope>
    <source>
        <strain evidence="4">CkLH20</strain>
    </source>
</reference>
<feature type="compositionally biased region" description="Low complexity" evidence="2">
    <location>
        <begin position="242"/>
        <end position="277"/>
    </location>
</feature>
<dbReference type="GO" id="GO:0016020">
    <property type="term" value="C:membrane"/>
    <property type="evidence" value="ECO:0007669"/>
    <property type="project" value="InterPro"/>
</dbReference>
<organism evidence="4 5">
    <name type="scientific">Colletotrichum karsti</name>
    <dbReference type="NCBI Taxonomy" id="1095194"/>
    <lineage>
        <taxon>Eukaryota</taxon>
        <taxon>Fungi</taxon>
        <taxon>Dikarya</taxon>
        <taxon>Ascomycota</taxon>
        <taxon>Pezizomycotina</taxon>
        <taxon>Sordariomycetes</taxon>
        <taxon>Hypocreomycetidae</taxon>
        <taxon>Glomerellales</taxon>
        <taxon>Glomerellaceae</taxon>
        <taxon>Colletotrichum</taxon>
        <taxon>Colletotrichum boninense species complex</taxon>
    </lineage>
</organism>
<dbReference type="RefSeq" id="XP_038751689.1">
    <property type="nucleotide sequence ID" value="XM_038882984.1"/>
</dbReference>
<reference evidence="4" key="1">
    <citation type="submission" date="2020-03" db="EMBL/GenBank/DDBJ databases">
        <authorList>
            <person name="He L."/>
        </authorList>
    </citation>
    <scope>NUCLEOTIDE SEQUENCE</scope>
    <source>
        <strain evidence="4">CkLH20</strain>
    </source>
</reference>
<dbReference type="OrthoDB" id="4847310at2759"/>
<dbReference type="InterPro" id="IPR002523">
    <property type="entry name" value="MgTranspt_CorA/ZnTranspt_ZntB"/>
</dbReference>
<evidence type="ECO:0000256" key="2">
    <source>
        <dbReference type="SAM" id="MobiDB-lite"/>
    </source>
</evidence>
<evidence type="ECO:0008006" key="6">
    <source>
        <dbReference type="Google" id="ProtNLM"/>
    </source>
</evidence>
<gene>
    <name evidence="4" type="ORF">CkaCkLH20_00264</name>
</gene>
<feature type="coiled-coil region" evidence="1">
    <location>
        <begin position="1250"/>
        <end position="1284"/>
    </location>
</feature>
<comment type="caution">
    <text evidence="4">The sequence shown here is derived from an EMBL/GenBank/DDBJ whole genome shotgun (WGS) entry which is preliminary data.</text>
</comment>
<protein>
    <recommendedName>
        <fullName evidence="6">Mg2+ transporter zinc transport protein</fullName>
    </recommendedName>
</protein>
<accession>A0A9P6IG75</accession>
<evidence type="ECO:0000313" key="5">
    <source>
        <dbReference type="Proteomes" id="UP000781932"/>
    </source>
</evidence>
<evidence type="ECO:0000256" key="3">
    <source>
        <dbReference type="SAM" id="Phobius"/>
    </source>
</evidence>
<keyword evidence="1" id="KW-0175">Coiled coil</keyword>